<dbReference type="Pfam" id="PF01450">
    <property type="entry name" value="KARI_C"/>
    <property type="match status" value="2"/>
</dbReference>
<dbReference type="GO" id="GO:0009097">
    <property type="term" value="P:isoleucine biosynthetic process"/>
    <property type="evidence" value="ECO:0007669"/>
    <property type="project" value="UniProtKB-UniRule"/>
</dbReference>
<keyword evidence="8 9" id="KW-0100">Branched-chain amino acid biosynthesis</keyword>
<comment type="pathway">
    <text evidence="1 9">Amino-acid biosynthesis; L-valine biosynthesis; L-valine from pyruvate: step 2/4.</text>
</comment>
<keyword evidence="13" id="KW-0413">Isomerase</keyword>
<dbReference type="GO" id="GO:0016853">
    <property type="term" value="F:isomerase activity"/>
    <property type="evidence" value="ECO:0007669"/>
    <property type="project" value="UniProtKB-KW"/>
</dbReference>
<comment type="caution">
    <text evidence="10">Lacks conserved residue(s) required for the propagation of feature annotation.</text>
</comment>
<dbReference type="PANTHER" id="PTHR21371">
    <property type="entry name" value="KETOL-ACID REDUCTOISOMERASE, MITOCHONDRIAL"/>
    <property type="match status" value="1"/>
</dbReference>
<dbReference type="Gene3D" id="3.40.50.720">
    <property type="entry name" value="NAD(P)-binding Rossmann-like Domain"/>
    <property type="match status" value="1"/>
</dbReference>
<dbReference type="GO" id="GO:0005829">
    <property type="term" value="C:cytosol"/>
    <property type="evidence" value="ECO:0007669"/>
    <property type="project" value="TreeGrafter"/>
</dbReference>
<keyword evidence="14" id="KW-1185">Reference proteome</keyword>
<dbReference type="PROSITE" id="PS51850">
    <property type="entry name" value="KARI_N"/>
    <property type="match status" value="1"/>
</dbReference>
<dbReference type="AlphaFoldDB" id="A0A4U0EYF6"/>
<evidence type="ECO:0000256" key="1">
    <source>
        <dbReference type="ARBA" id="ARBA00004864"/>
    </source>
</evidence>
<keyword evidence="7 9" id="KW-0560">Oxidoreductase</keyword>
<dbReference type="HAMAP" id="MF_00435">
    <property type="entry name" value="IlvC"/>
    <property type="match status" value="1"/>
</dbReference>
<feature type="binding site" evidence="9">
    <location>
        <begin position="108"/>
        <end position="110"/>
    </location>
    <ligand>
        <name>NADP(+)</name>
        <dbReference type="ChEBI" id="CHEBI:58349"/>
    </ligand>
</feature>
<evidence type="ECO:0000256" key="8">
    <source>
        <dbReference type="ARBA" id="ARBA00023304"/>
    </source>
</evidence>
<keyword evidence="4 9" id="KW-0028">Amino-acid biosynthesis</keyword>
<dbReference type="OrthoDB" id="9804088at2"/>
<evidence type="ECO:0000256" key="4">
    <source>
        <dbReference type="ARBA" id="ARBA00022605"/>
    </source>
</evidence>
<dbReference type="UniPathway" id="UPA00049">
    <property type="reaction ID" value="UER00060"/>
</dbReference>
<comment type="caution">
    <text evidence="13">The sequence shown here is derived from an EMBL/GenBank/DDBJ whole genome shotgun (WGS) entry which is preliminary data.</text>
</comment>
<dbReference type="UniPathway" id="UPA00047">
    <property type="reaction ID" value="UER00056"/>
</dbReference>
<evidence type="ECO:0000256" key="3">
    <source>
        <dbReference type="ARBA" id="ARBA00010318"/>
    </source>
</evidence>
<feature type="binding site" evidence="9">
    <location>
        <position position="76"/>
    </location>
    <ligand>
        <name>NADP(+)</name>
        <dbReference type="ChEBI" id="CHEBI:58349"/>
    </ligand>
</feature>
<dbReference type="GO" id="GO:0009099">
    <property type="term" value="P:L-valine biosynthetic process"/>
    <property type="evidence" value="ECO:0007669"/>
    <property type="project" value="UniProtKB-UniRule"/>
</dbReference>
<keyword evidence="6 9" id="KW-0460">Magnesium</keyword>
<dbReference type="InterPro" id="IPR013328">
    <property type="entry name" value="6PGD_dom2"/>
</dbReference>
<feature type="domain" description="KARI C-terminal knotted" evidence="12">
    <location>
        <begin position="354"/>
        <end position="485"/>
    </location>
</feature>
<evidence type="ECO:0000259" key="11">
    <source>
        <dbReference type="PROSITE" id="PS51850"/>
    </source>
</evidence>
<comment type="catalytic activity">
    <reaction evidence="9">
        <text>(2R)-2,3-dihydroxy-3-methylbutanoate + NADP(+) = (2S)-2-acetolactate + NADPH + H(+)</text>
        <dbReference type="Rhea" id="RHEA:22068"/>
        <dbReference type="ChEBI" id="CHEBI:15378"/>
        <dbReference type="ChEBI" id="CHEBI:49072"/>
        <dbReference type="ChEBI" id="CHEBI:57783"/>
        <dbReference type="ChEBI" id="CHEBI:58349"/>
        <dbReference type="ChEBI" id="CHEBI:58476"/>
        <dbReference type="EC" id="1.1.1.86"/>
    </reaction>
</comment>
<dbReference type="SUPFAM" id="SSF48179">
    <property type="entry name" value="6-phosphogluconate dehydrogenase C-terminal domain-like"/>
    <property type="match status" value="2"/>
</dbReference>
<feature type="binding site" evidence="9 10">
    <location>
        <position position="414"/>
    </location>
    <ligand>
        <name>substrate</name>
    </ligand>
</feature>
<dbReference type="EC" id="1.1.1.86" evidence="9"/>
<dbReference type="InterPro" id="IPR013023">
    <property type="entry name" value="KARI"/>
</dbReference>
<accession>A0A4U0EYF6</accession>
<organism evidence="13 14">
    <name type="scientific">Pontimicrobium aquaticum</name>
    <dbReference type="NCBI Taxonomy" id="2565367"/>
    <lineage>
        <taxon>Bacteria</taxon>
        <taxon>Pseudomonadati</taxon>
        <taxon>Bacteroidota</taxon>
        <taxon>Flavobacteriia</taxon>
        <taxon>Flavobacteriales</taxon>
        <taxon>Flavobacteriaceae</taxon>
        <taxon>Pontimicrobium</taxon>
    </lineage>
</organism>
<dbReference type="SUPFAM" id="SSF51735">
    <property type="entry name" value="NAD(P)-binding Rossmann-fold domains"/>
    <property type="match status" value="1"/>
</dbReference>
<dbReference type="InterPro" id="IPR036291">
    <property type="entry name" value="NAD(P)-bd_dom_sf"/>
</dbReference>
<feature type="binding site" evidence="9">
    <location>
        <begin position="45"/>
        <end position="48"/>
    </location>
    <ligand>
        <name>NADP(+)</name>
        <dbReference type="ChEBI" id="CHEBI:58349"/>
    </ligand>
</feature>
<dbReference type="GO" id="GO:0000287">
    <property type="term" value="F:magnesium ion binding"/>
    <property type="evidence" value="ECO:0007669"/>
    <property type="project" value="UniProtKB-UniRule"/>
</dbReference>
<comment type="similarity">
    <text evidence="3 9 10">Belongs to the ketol-acid reductoisomerase family.</text>
</comment>
<evidence type="ECO:0000256" key="2">
    <source>
        <dbReference type="ARBA" id="ARBA00004885"/>
    </source>
</evidence>
<evidence type="ECO:0000256" key="7">
    <source>
        <dbReference type="ARBA" id="ARBA00023002"/>
    </source>
</evidence>
<comment type="catalytic activity">
    <reaction evidence="9">
        <text>(2R,3R)-2,3-dihydroxy-3-methylpentanoate + NADP(+) = (S)-2-ethyl-2-hydroxy-3-oxobutanoate + NADPH + H(+)</text>
        <dbReference type="Rhea" id="RHEA:13493"/>
        <dbReference type="ChEBI" id="CHEBI:15378"/>
        <dbReference type="ChEBI" id="CHEBI:49256"/>
        <dbReference type="ChEBI" id="CHEBI:49258"/>
        <dbReference type="ChEBI" id="CHEBI:57783"/>
        <dbReference type="ChEBI" id="CHEBI:58349"/>
        <dbReference type="EC" id="1.1.1.86"/>
    </reaction>
</comment>
<dbReference type="NCBIfam" id="NF003557">
    <property type="entry name" value="PRK05225.1"/>
    <property type="match status" value="1"/>
</dbReference>
<reference evidence="13 14" key="1">
    <citation type="submission" date="2019-04" db="EMBL/GenBank/DDBJ databases">
        <title>Lacinutrix sp. nov., isolated from marine water.</title>
        <authorList>
            <person name="Kim W."/>
        </authorList>
    </citation>
    <scope>NUCLEOTIDE SEQUENCE [LARGE SCALE GENOMIC DNA]</scope>
    <source>
        <strain evidence="13 14">CAU 1491</strain>
    </source>
</reference>
<comment type="pathway">
    <text evidence="2 9">Amino-acid biosynthesis; L-isoleucine biosynthesis; L-isoleucine from 2-oxobutanoate: step 2/4.</text>
</comment>
<keyword evidence="9" id="KW-0521">NADP</keyword>
<dbReference type="GO" id="GO:0004455">
    <property type="term" value="F:ketol-acid reductoisomerase activity"/>
    <property type="evidence" value="ECO:0007669"/>
    <property type="project" value="UniProtKB-UniRule"/>
</dbReference>
<feature type="binding site" evidence="9">
    <location>
        <position position="78"/>
    </location>
    <ligand>
        <name>NADP(+)</name>
        <dbReference type="ChEBI" id="CHEBI:58349"/>
    </ligand>
</feature>
<keyword evidence="5 9" id="KW-0479">Metal-binding</keyword>
<feature type="domain" description="KARI C-terminal knotted" evidence="12">
    <location>
        <begin position="209"/>
        <end position="353"/>
    </location>
</feature>
<comment type="cofactor">
    <cofactor evidence="9">
        <name>Mg(2+)</name>
        <dbReference type="ChEBI" id="CHEBI:18420"/>
    </cofactor>
    <text evidence="9">Binds 2 magnesium ions per subunit.</text>
</comment>
<dbReference type="Pfam" id="PF07991">
    <property type="entry name" value="KARI_N"/>
    <property type="match status" value="1"/>
</dbReference>
<evidence type="ECO:0000259" key="12">
    <source>
        <dbReference type="PROSITE" id="PS51851"/>
    </source>
</evidence>
<dbReference type="PANTHER" id="PTHR21371:SF1">
    <property type="entry name" value="KETOL-ACID REDUCTOISOMERASE, MITOCHONDRIAL"/>
    <property type="match status" value="1"/>
</dbReference>
<feature type="domain" description="KARI N-terminal Rossmann" evidence="11">
    <location>
        <begin position="17"/>
        <end position="208"/>
    </location>
</feature>
<dbReference type="Proteomes" id="UP000307657">
    <property type="component" value="Unassembled WGS sequence"/>
</dbReference>
<dbReference type="EMBL" id="SUPL01000002">
    <property type="protein sequence ID" value="TJY36960.1"/>
    <property type="molecule type" value="Genomic_DNA"/>
</dbReference>
<feature type="binding site" evidence="10">
    <location>
        <position position="278"/>
    </location>
    <ligand>
        <name>substrate</name>
    </ligand>
</feature>
<dbReference type="PROSITE" id="PS51851">
    <property type="entry name" value="KARI_C"/>
    <property type="match status" value="2"/>
</dbReference>
<gene>
    <name evidence="9 13" type="primary">ilvC</name>
    <name evidence="13" type="ORF">E5167_03180</name>
</gene>
<evidence type="ECO:0000256" key="10">
    <source>
        <dbReference type="PROSITE-ProRule" id="PRU01198"/>
    </source>
</evidence>
<feature type="active site" evidence="9">
    <location>
        <position position="132"/>
    </location>
</feature>
<protein>
    <recommendedName>
        <fullName evidence="9">Ketol-acid reductoisomerase (NADP(+))</fullName>
        <shortName evidence="9">KARI</shortName>
        <ecNumber evidence="9">1.1.1.86</ecNumber>
    </recommendedName>
    <alternativeName>
        <fullName evidence="9">Acetohydroxy-acid isomeroreductase</fullName>
        <shortName evidence="9">AHIR</shortName>
    </alternativeName>
    <alternativeName>
        <fullName evidence="9">Alpha-keto-beta-hydroxylacyl reductoisomerase</fullName>
    </alternativeName>
</protein>
<feature type="binding site" evidence="9 10">
    <location>
        <position position="389"/>
    </location>
    <ligand>
        <name>Mg(2+)</name>
        <dbReference type="ChEBI" id="CHEBI:18420"/>
        <label>2</label>
    </ligand>
</feature>
<dbReference type="InterPro" id="IPR000506">
    <property type="entry name" value="KARI_C"/>
</dbReference>
<feature type="binding site" evidence="9 10">
    <location>
        <position position="217"/>
    </location>
    <ligand>
        <name>Mg(2+)</name>
        <dbReference type="ChEBI" id="CHEBI:18420"/>
        <label>2</label>
    </ligand>
</feature>
<name>A0A4U0EYF6_9FLAO</name>
<feature type="binding site" evidence="9">
    <location>
        <position position="68"/>
    </location>
    <ligand>
        <name>NADP(+)</name>
        <dbReference type="ChEBI" id="CHEBI:58349"/>
    </ligand>
</feature>
<dbReference type="InterPro" id="IPR008927">
    <property type="entry name" value="6-PGluconate_DH-like_C_sf"/>
</dbReference>
<feature type="binding site" evidence="9">
    <location>
        <position position="158"/>
    </location>
    <ligand>
        <name>NADP(+)</name>
        <dbReference type="ChEBI" id="CHEBI:58349"/>
    </ligand>
</feature>
<dbReference type="NCBIfam" id="TIGR00465">
    <property type="entry name" value="ilvC"/>
    <property type="match status" value="1"/>
</dbReference>
<evidence type="ECO:0000313" key="14">
    <source>
        <dbReference type="Proteomes" id="UP000307657"/>
    </source>
</evidence>
<evidence type="ECO:0000256" key="6">
    <source>
        <dbReference type="ARBA" id="ARBA00022842"/>
    </source>
</evidence>
<dbReference type="RefSeq" id="WP_136840992.1">
    <property type="nucleotide sequence ID" value="NZ_SUPL01000002.1"/>
</dbReference>
<evidence type="ECO:0000313" key="13">
    <source>
        <dbReference type="EMBL" id="TJY36960.1"/>
    </source>
</evidence>
<feature type="binding site" evidence="9 10">
    <location>
        <position position="393"/>
    </location>
    <ligand>
        <name>Mg(2+)</name>
        <dbReference type="ChEBI" id="CHEBI:18420"/>
        <label>2</label>
    </ligand>
</feature>
<sequence>MANYFNTLSLSQKLEQLSKCRFMESSEFEDGVSALIGKKIVIVGCGAQGLNQGLNMRDSGLDISYALRAQAIAEKRQSYKNATSNGFNVGTYEELIPTADLVLNLTPDKQHSNVVDTVMPMMKQGATLSYSHGFNIVEEGKQIREDLTVIMVAPKCPGTEVREEYLRGFGVPTLTAVHPENDPEGKGWAQAKAYAAATGGHKAGVLESSFVAEVKSDLMGEQTILCGVLQTASILSFDKMVEEGIDANYAAKLIQYGWETITEALKHGGITNMMDRLSNPAKIKAFELSEELKTIMKPLFVKHMDDIMSGHFSQTMMEDWANDDTNLLKWRAETGETAFEKTSATAEHISEQEYFDHGVLMVAFVRAGVELAFDTMVASGIIEESAYYESLHELPLIANTVARKKLFEMNRIISDTAEYGCYLFDHACKPLLVDFMKTVKTDVIGKSFYKTNAVDNLELIKVNNAIRNHPIEATGKVLRQAMTDMKIIKTEAKQEVFA</sequence>
<feature type="binding site" evidence="9 10">
    <location>
        <position position="221"/>
    </location>
    <ligand>
        <name>Mg(2+)</name>
        <dbReference type="ChEBI" id="CHEBI:18420"/>
        <label>1</label>
    </ligand>
</feature>
<evidence type="ECO:0000256" key="5">
    <source>
        <dbReference type="ARBA" id="ARBA00022723"/>
    </source>
</evidence>
<feature type="binding site" evidence="9 10">
    <location>
        <position position="217"/>
    </location>
    <ligand>
        <name>Mg(2+)</name>
        <dbReference type="ChEBI" id="CHEBI:18420"/>
        <label>1</label>
    </ligand>
</feature>
<dbReference type="InterPro" id="IPR013116">
    <property type="entry name" value="KARI_N"/>
</dbReference>
<comment type="function">
    <text evidence="9">Involved in the biosynthesis of branched-chain amino acids (BCAA). Catalyzes an alkyl-migration followed by a ketol-acid reduction of (S)-2-acetolactate (S2AL) to yield (R)-2,3-dihydroxy-isovalerate. In the isomerase reaction, S2AL is rearranged via a Mg-dependent methyl migration to produce 3-hydroxy-3-methyl-2-ketobutyrate (HMKB). In the reductase reaction, this 2-ketoacid undergoes a metal-dependent reduction by NADPH to yield (R)-2,3-dihydroxy-isovalerate.</text>
</comment>
<evidence type="ECO:0000256" key="9">
    <source>
        <dbReference type="HAMAP-Rule" id="MF_00435"/>
    </source>
</evidence>
<dbReference type="Gene3D" id="1.10.1040.10">
    <property type="entry name" value="N-(1-d-carboxylethyl)-l-norvaline Dehydrogenase, domain 2"/>
    <property type="match status" value="1"/>
</dbReference>
<proteinExistence type="inferred from homology"/>